<keyword evidence="3" id="KW-0548">Nucleotidyltransferase</keyword>
<dbReference type="Pfam" id="PF18765">
    <property type="entry name" value="Polbeta"/>
    <property type="match status" value="1"/>
</dbReference>
<protein>
    <recommendedName>
        <fullName evidence="8">Polymerase beta nucleotidyltransferase domain-containing protein</fullName>
    </recommendedName>
</protein>
<evidence type="ECO:0000256" key="5">
    <source>
        <dbReference type="ARBA" id="ARBA00022741"/>
    </source>
</evidence>
<gene>
    <name evidence="9" type="ORF">CDV28_1303</name>
</gene>
<sequence length="98" mass="11432">MLDIENYQRKIISICQKYRVKSLSIFGSALTEHFNESSDVDFLIELEGAVDGIKRYMNVKFELEELFSRPVDLVMPKSLKNSRIKEYIFSNIKTVYAS</sequence>
<dbReference type="CDD" id="cd05403">
    <property type="entry name" value="NT_KNTase_like"/>
    <property type="match status" value="1"/>
</dbReference>
<dbReference type="PANTHER" id="PTHR33571">
    <property type="entry name" value="SSL8005 PROTEIN"/>
    <property type="match status" value="1"/>
</dbReference>
<dbReference type="Proteomes" id="UP000316238">
    <property type="component" value="Unassembled WGS sequence"/>
</dbReference>
<evidence type="ECO:0000313" key="10">
    <source>
        <dbReference type="Proteomes" id="UP000316238"/>
    </source>
</evidence>
<organism evidence="9 10">
    <name type="scientific">Candidatus Electronema aureum</name>
    <dbReference type="NCBI Taxonomy" id="2005002"/>
    <lineage>
        <taxon>Bacteria</taxon>
        <taxon>Pseudomonadati</taxon>
        <taxon>Thermodesulfobacteriota</taxon>
        <taxon>Desulfobulbia</taxon>
        <taxon>Desulfobulbales</taxon>
        <taxon>Desulfobulbaceae</taxon>
        <taxon>Candidatus Electronema</taxon>
    </lineage>
</organism>
<dbReference type="GO" id="GO:0016779">
    <property type="term" value="F:nucleotidyltransferase activity"/>
    <property type="evidence" value="ECO:0007669"/>
    <property type="project" value="UniProtKB-KW"/>
</dbReference>
<evidence type="ECO:0000256" key="3">
    <source>
        <dbReference type="ARBA" id="ARBA00022695"/>
    </source>
</evidence>
<dbReference type="EMBL" id="NQJD01000030">
    <property type="protein sequence ID" value="TAA74308.1"/>
    <property type="molecule type" value="Genomic_DNA"/>
</dbReference>
<dbReference type="GO" id="GO:0005524">
    <property type="term" value="F:ATP binding"/>
    <property type="evidence" value="ECO:0007669"/>
    <property type="project" value="UniProtKB-KW"/>
</dbReference>
<dbReference type="InterPro" id="IPR043519">
    <property type="entry name" value="NT_sf"/>
</dbReference>
<dbReference type="SUPFAM" id="SSF81301">
    <property type="entry name" value="Nucleotidyltransferase"/>
    <property type="match status" value="1"/>
</dbReference>
<name>A0A521FZV5_9BACT</name>
<dbReference type="InterPro" id="IPR041633">
    <property type="entry name" value="Polbeta"/>
</dbReference>
<accession>A0A521FZV5</accession>
<evidence type="ECO:0000256" key="6">
    <source>
        <dbReference type="ARBA" id="ARBA00022840"/>
    </source>
</evidence>
<reference evidence="9" key="1">
    <citation type="submission" date="2017-07" db="EMBL/GenBank/DDBJ databases">
        <title>The cable genome - Insights into the physiology and evolution of filamentous bacteria capable of sulfide oxidation via long distance electron transfer.</title>
        <authorList>
            <person name="Thorup C."/>
            <person name="Bjerg J.T."/>
            <person name="Schreiber L."/>
            <person name="Nielsen L.P."/>
            <person name="Kjeldsen K.U."/>
            <person name="Boesen T."/>
            <person name="Boggild A."/>
            <person name="Meysman F."/>
            <person name="Geelhoed J."/>
            <person name="Schramm A."/>
        </authorList>
    </citation>
    <scope>NUCLEOTIDE SEQUENCE [LARGE SCALE GENOMIC DNA]</scope>
    <source>
        <strain evidence="9">GS</strain>
    </source>
</reference>
<keyword evidence="2" id="KW-0808">Transferase</keyword>
<evidence type="ECO:0000256" key="7">
    <source>
        <dbReference type="ARBA" id="ARBA00022842"/>
    </source>
</evidence>
<evidence type="ECO:0000256" key="4">
    <source>
        <dbReference type="ARBA" id="ARBA00022723"/>
    </source>
</evidence>
<keyword evidence="5" id="KW-0547">Nucleotide-binding</keyword>
<keyword evidence="6" id="KW-0067">ATP-binding</keyword>
<dbReference type="PANTHER" id="PTHR33571:SF12">
    <property type="entry name" value="BSL3053 PROTEIN"/>
    <property type="match status" value="1"/>
</dbReference>
<keyword evidence="10" id="KW-1185">Reference proteome</keyword>
<feature type="domain" description="Polymerase beta nucleotidyltransferase" evidence="8">
    <location>
        <begin position="10"/>
        <end position="96"/>
    </location>
</feature>
<dbReference type="InterPro" id="IPR052038">
    <property type="entry name" value="Type-VII_TA_antitoxin"/>
</dbReference>
<evidence type="ECO:0000259" key="8">
    <source>
        <dbReference type="Pfam" id="PF18765"/>
    </source>
</evidence>
<comment type="caution">
    <text evidence="9">The sequence shown here is derived from an EMBL/GenBank/DDBJ whole genome shotgun (WGS) entry which is preliminary data.</text>
</comment>
<dbReference type="Gene3D" id="3.30.460.10">
    <property type="entry name" value="Beta Polymerase, domain 2"/>
    <property type="match status" value="1"/>
</dbReference>
<evidence type="ECO:0000256" key="2">
    <source>
        <dbReference type="ARBA" id="ARBA00022679"/>
    </source>
</evidence>
<evidence type="ECO:0000313" key="9">
    <source>
        <dbReference type="EMBL" id="TAA74308.1"/>
    </source>
</evidence>
<dbReference type="GO" id="GO:0046872">
    <property type="term" value="F:metal ion binding"/>
    <property type="evidence" value="ECO:0007669"/>
    <property type="project" value="UniProtKB-KW"/>
</dbReference>
<keyword evidence="4" id="KW-0479">Metal-binding</keyword>
<keyword evidence="7" id="KW-0460">Magnesium</keyword>
<comment type="cofactor">
    <cofactor evidence="1">
        <name>Mg(2+)</name>
        <dbReference type="ChEBI" id="CHEBI:18420"/>
    </cofactor>
</comment>
<proteinExistence type="predicted"/>
<dbReference type="AlphaFoldDB" id="A0A521FZV5"/>
<evidence type="ECO:0000256" key="1">
    <source>
        <dbReference type="ARBA" id="ARBA00001946"/>
    </source>
</evidence>